<dbReference type="EMBL" id="KL197714">
    <property type="protein sequence ID" value="KDQ60026.1"/>
    <property type="molecule type" value="Genomic_DNA"/>
</dbReference>
<sequence length="117" mass="13533">MAIDLIHPTADHFSVLTDLSPPVFVDDEVYPMFTLWEDILLNSSYHFPALKRLSHIPRPKSDELMGFVPTIDFPPSLSFSPPRITLVDQFHVWSSNEFGVVYSVEWEEIEGIRVERM</sequence>
<reference evidence="2" key="1">
    <citation type="journal article" date="2014" name="Proc. Natl. Acad. Sci. U.S.A.">
        <title>Extensive sampling of basidiomycete genomes demonstrates inadequacy of the white-rot/brown-rot paradigm for wood decay fungi.</title>
        <authorList>
            <person name="Riley R."/>
            <person name="Salamov A.A."/>
            <person name="Brown D.W."/>
            <person name="Nagy L.G."/>
            <person name="Floudas D."/>
            <person name="Held B.W."/>
            <person name="Levasseur A."/>
            <person name="Lombard V."/>
            <person name="Morin E."/>
            <person name="Otillar R."/>
            <person name="Lindquist E.A."/>
            <person name="Sun H."/>
            <person name="LaButti K.M."/>
            <person name="Schmutz J."/>
            <person name="Jabbour D."/>
            <person name="Luo H."/>
            <person name="Baker S.E."/>
            <person name="Pisabarro A.G."/>
            <person name="Walton J.D."/>
            <person name="Blanchette R.A."/>
            <person name="Henrissat B."/>
            <person name="Martin F."/>
            <person name="Cullen D."/>
            <person name="Hibbett D.S."/>
            <person name="Grigoriev I.V."/>
        </authorList>
    </citation>
    <scope>NUCLEOTIDE SEQUENCE [LARGE SCALE GENOMIC DNA]</scope>
    <source>
        <strain evidence="2">MUCL 33604</strain>
    </source>
</reference>
<dbReference type="HOGENOM" id="CLU_2085177_0_0_1"/>
<name>A0A067QBQ6_9AGAM</name>
<dbReference type="AlphaFoldDB" id="A0A067QBQ6"/>
<protein>
    <submittedName>
        <fullName evidence="1">Uncharacterized protein</fullName>
    </submittedName>
</protein>
<evidence type="ECO:0000313" key="1">
    <source>
        <dbReference type="EMBL" id="KDQ60026.1"/>
    </source>
</evidence>
<dbReference type="InParanoid" id="A0A067QBQ6"/>
<dbReference type="Proteomes" id="UP000027265">
    <property type="component" value="Unassembled WGS sequence"/>
</dbReference>
<organism evidence="1 2">
    <name type="scientific">Jaapia argillacea MUCL 33604</name>
    <dbReference type="NCBI Taxonomy" id="933084"/>
    <lineage>
        <taxon>Eukaryota</taxon>
        <taxon>Fungi</taxon>
        <taxon>Dikarya</taxon>
        <taxon>Basidiomycota</taxon>
        <taxon>Agaricomycotina</taxon>
        <taxon>Agaricomycetes</taxon>
        <taxon>Agaricomycetidae</taxon>
        <taxon>Jaapiales</taxon>
        <taxon>Jaapiaceae</taxon>
        <taxon>Jaapia</taxon>
    </lineage>
</organism>
<proteinExistence type="predicted"/>
<keyword evidence="2" id="KW-1185">Reference proteome</keyword>
<gene>
    <name evidence="1" type="ORF">JAAARDRAFT_205085</name>
</gene>
<evidence type="ECO:0000313" key="2">
    <source>
        <dbReference type="Proteomes" id="UP000027265"/>
    </source>
</evidence>
<accession>A0A067QBQ6</accession>